<evidence type="ECO:0000259" key="10">
    <source>
        <dbReference type="PROSITE" id="PS50191"/>
    </source>
</evidence>
<dbReference type="Pfam" id="PF00621">
    <property type="entry name" value="RhoGEF"/>
    <property type="match status" value="1"/>
</dbReference>
<keyword evidence="3" id="KW-0344">Guanine-nucleotide releasing factor</keyword>
<dbReference type="Pfam" id="PF22697">
    <property type="entry name" value="SOS1_NGEF_PH"/>
    <property type="match status" value="1"/>
</dbReference>
<dbReference type="InterPro" id="IPR055251">
    <property type="entry name" value="SOS1_NGEF_PH"/>
</dbReference>
<dbReference type="Gene3D" id="2.30.30.40">
    <property type="entry name" value="SH3 Domains"/>
    <property type="match status" value="1"/>
</dbReference>
<proteinExistence type="inferred from homology"/>
<dbReference type="InterPro" id="IPR000219">
    <property type="entry name" value="DH_dom"/>
</dbReference>
<dbReference type="InterPro" id="IPR001251">
    <property type="entry name" value="CRAL-TRIO_dom"/>
</dbReference>
<dbReference type="Gene3D" id="1.20.900.10">
    <property type="entry name" value="Dbl homology (DH) domain"/>
    <property type="match status" value="1"/>
</dbReference>
<dbReference type="CDD" id="cd00160">
    <property type="entry name" value="RhoGEF"/>
    <property type="match status" value="1"/>
</dbReference>
<evidence type="ECO:0000313" key="11">
    <source>
        <dbReference type="EMBL" id="CAG6617043.1"/>
    </source>
</evidence>
<dbReference type="SUPFAM" id="SSF46966">
    <property type="entry name" value="Spectrin repeat"/>
    <property type="match status" value="2"/>
</dbReference>
<dbReference type="Gene3D" id="1.20.58.60">
    <property type="match status" value="1"/>
</dbReference>
<dbReference type="InterPro" id="IPR036028">
    <property type="entry name" value="SH3-like_dom_sf"/>
</dbReference>
<dbReference type="SUPFAM" id="SSF50729">
    <property type="entry name" value="PH domain-like"/>
    <property type="match status" value="1"/>
</dbReference>
<dbReference type="Pfam" id="PF13716">
    <property type="entry name" value="CRAL_TRIO_2"/>
    <property type="match status" value="1"/>
</dbReference>
<dbReference type="FunFam" id="2.30.29.30:FF:000078">
    <property type="entry name" value="Guanine nucleotide exchange factor DBS"/>
    <property type="match status" value="1"/>
</dbReference>
<dbReference type="InterPro" id="IPR051336">
    <property type="entry name" value="RhoGEF_Guanine_NuclExch_SF"/>
</dbReference>
<feature type="domain" description="PH" evidence="8">
    <location>
        <begin position="814"/>
        <end position="928"/>
    </location>
</feature>
<keyword evidence="2" id="KW-0597">Phosphoprotein</keyword>
<feature type="domain" description="DH" evidence="9">
    <location>
        <begin position="620"/>
        <end position="802"/>
    </location>
</feature>
<dbReference type="CDD" id="cd11856">
    <property type="entry name" value="SH3_p47phox_like"/>
    <property type="match status" value="1"/>
</dbReference>
<dbReference type="InterPro" id="IPR036865">
    <property type="entry name" value="CRAL-TRIO_dom_sf"/>
</dbReference>
<dbReference type="Gene3D" id="2.30.29.30">
    <property type="entry name" value="Pleckstrin-homology domain (PH domain)/Phosphotyrosine-binding domain (PTB)"/>
    <property type="match status" value="1"/>
</dbReference>
<feature type="region of interest" description="Disordered" evidence="6">
    <location>
        <begin position="953"/>
        <end position="999"/>
    </location>
</feature>
<protein>
    <submittedName>
        <fullName evidence="11">Guanine nucleotide exchange factor DBS</fullName>
    </submittedName>
</protein>
<dbReference type="SUPFAM" id="SSF52087">
    <property type="entry name" value="CRAL/TRIO domain"/>
    <property type="match status" value="1"/>
</dbReference>
<accession>A0A8D8M2V1</accession>
<reference evidence="11" key="1">
    <citation type="submission" date="2021-05" db="EMBL/GenBank/DDBJ databases">
        <authorList>
            <person name="Alioto T."/>
            <person name="Alioto T."/>
            <person name="Gomez Garrido J."/>
        </authorList>
    </citation>
    <scope>NUCLEOTIDE SEQUENCE</scope>
</reference>
<name>A0A8D8M2V1_9HEMI</name>
<evidence type="ECO:0000256" key="4">
    <source>
        <dbReference type="ARBA" id="ARBA00049987"/>
    </source>
</evidence>
<dbReference type="InterPro" id="IPR001452">
    <property type="entry name" value="SH3_domain"/>
</dbReference>
<dbReference type="SUPFAM" id="SSF48065">
    <property type="entry name" value="DBL homology domain (DH-domain)"/>
    <property type="match status" value="1"/>
</dbReference>
<dbReference type="SMART" id="SM00326">
    <property type="entry name" value="SH3"/>
    <property type="match status" value="1"/>
</dbReference>
<dbReference type="InterPro" id="IPR035899">
    <property type="entry name" value="DBL_dom_sf"/>
</dbReference>
<sequence length="1082" mass="124679">MSTGSSRHQDLQTCSCSHDTDSVTSGPRSFQRYFQIMDLFYSLYRILFYPDEMCAEAEELNVADVADILHHQFVTFTGGKSRDGYPIITFPDECNFHLLNRSDYEKLVLYLTSVPSYVQMQEADMGFVILVDRRNDKWSSVKHTLLRISEFFPGLIHIVFVLRPSGFFQKAISEVSNKFFKEEFKFKLVICSCVEELHQYIDKSELTTEYRGDLVYCHHHWIQQRLALEQFSIQTKSVSDLLDKFTKLFQDSTEEYPIEIHSIKNVLHAQSIDYALRKEEILEAAKRGEALLHDFKSRSREPSSLINITAVERLLVQLEETERTFDEFWQNHSAKLRQLLELRTFEYNFKETQGLLDTYLNILSDQTEVGETVDRVTTLIKEFSAFHNICMEEMEHSEEVISAGEAMLQGKHYVHLDSVEPKVDELKRLNVTLTERLQKRCDTLNKCKELQFRIDKANQWCTQGIELVASQHIDKCSCSPDIAEQLLYEIEHFMETGIQELNINLNTQNSRDFYAMFEDAITPETKALVTQVLQRIDDVAVMCDKRQSNLRKLVRKPPRPIQTVTPEPGVPLQPPLGAPTPHMINFNKILRKANTVARMDNNNSVGAGLSQADMDQLRLKQRHVLTELLETERTYVTELGSIVTGYKNEMTKEDVKCVIPAGLDGKADILFGNLEEICQFHHDELFKEMEACNFNIELVALCFTKRKDKFYKLYSQYCQNHPRSESLREMIGENNAFFQSCQMKLGHKLPLAAYLLKPIQRVTKYQLLLKDLLHYRDNEKTSQDLQEALDCMLVVLKCVNDSMHQIAITGFRGNLGEQGELLLQGSFSVWYESKKDRLKELRLKPMQRHLFLYQKAILFCKKTAAHTKATYQFKQCLKMSQVGLTETVKGDSRKFELWLQGRQEVYIIQATTLEQKQSWVNEIKRVLLEQLQELRGEKIRQYSANFAKMRQATSLDTTSQSSCNRSISSDDTRSHPDEDSQASSDYSNSDDEDSFMDHHSGKSLTGKYIALADYDAVGHSEVSMKEGDPVELLKVGCAGWWYIKLAGSQSEGWVPASYLEHSGRKSSRSCQSVSSQASNNTE</sequence>
<dbReference type="PROSITE" id="PS50002">
    <property type="entry name" value="SH3"/>
    <property type="match status" value="1"/>
</dbReference>
<dbReference type="EMBL" id="HBUF01037738">
    <property type="protein sequence ID" value="CAG6617043.1"/>
    <property type="molecule type" value="Transcribed_RNA"/>
</dbReference>
<evidence type="ECO:0000256" key="2">
    <source>
        <dbReference type="ARBA" id="ARBA00022553"/>
    </source>
</evidence>
<dbReference type="GO" id="GO:0005737">
    <property type="term" value="C:cytoplasm"/>
    <property type="evidence" value="ECO:0007669"/>
    <property type="project" value="TreeGrafter"/>
</dbReference>
<evidence type="ECO:0000256" key="6">
    <source>
        <dbReference type="SAM" id="MobiDB-lite"/>
    </source>
</evidence>
<dbReference type="Pfam" id="PF00018">
    <property type="entry name" value="SH3_1"/>
    <property type="match status" value="1"/>
</dbReference>
<keyword evidence="1 5" id="KW-0728">SH3 domain</keyword>
<dbReference type="Pfam" id="PF23289">
    <property type="entry name" value="Spectrin_5"/>
    <property type="match status" value="1"/>
</dbReference>
<dbReference type="GO" id="GO:0005085">
    <property type="term" value="F:guanyl-nucleotide exchange factor activity"/>
    <property type="evidence" value="ECO:0007669"/>
    <property type="project" value="UniProtKB-KW"/>
</dbReference>
<dbReference type="PROSITE" id="PS50003">
    <property type="entry name" value="PH_DOMAIN"/>
    <property type="match status" value="1"/>
</dbReference>
<evidence type="ECO:0000259" key="9">
    <source>
        <dbReference type="PROSITE" id="PS50010"/>
    </source>
</evidence>
<dbReference type="PANTHER" id="PTHR22826:SF211">
    <property type="entry name" value="LD43457P"/>
    <property type="match status" value="1"/>
</dbReference>
<dbReference type="Gene3D" id="3.40.525.10">
    <property type="entry name" value="CRAL-TRIO lipid binding domain"/>
    <property type="match status" value="1"/>
</dbReference>
<organism evidence="11">
    <name type="scientific">Cacopsylla melanoneura</name>
    <dbReference type="NCBI Taxonomy" id="428564"/>
    <lineage>
        <taxon>Eukaryota</taxon>
        <taxon>Metazoa</taxon>
        <taxon>Ecdysozoa</taxon>
        <taxon>Arthropoda</taxon>
        <taxon>Hexapoda</taxon>
        <taxon>Insecta</taxon>
        <taxon>Pterygota</taxon>
        <taxon>Neoptera</taxon>
        <taxon>Paraneoptera</taxon>
        <taxon>Hemiptera</taxon>
        <taxon>Sternorrhyncha</taxon>
        <taxon>Psylloidea</taxon>
        <taxon>Psyllidae</taxon>
        <taxon>Psyllinae</taxon>
        <taxon>Cacopsylla</taxon>
    </lineage>
</organism>
<feature type="domain" description="SH3" evidence="7">
    <location>
        <begin position="1003"/>
        <end position="1064"/>
    </location>
</feature>
<dbReference type="InterPro" id="IPR001849">
    <property type="entry name" value="PH_domain"/>
</dbReference>
<dbReference type="InterPro" id="IPR056466">
    <property type="entry name" value="Spectrin_DBS"/>
</dbReference>
<dbReference type="AlphaFoldDB" id="A0A8D8M2V1"/>
<feature type="domain" description="CRAL-TRIO" evidence="10">
    <location>
        <begin position="64"/>
        <end position="218"/>
    </location>
</feature>
<feature type="compositionally biased region" description="Basic and acidic residues" evidence="6">
    <location>
        <begin position="968"/>
        <end position="978"/>
    </location>
</feature>
<feature type="region of interest" description="Disordered" evidence="6">
    <location>
        <begin position="1063"/>
        <end position="1082"/>
    </location>
</feature>
<feature type="compositionally biased region" description="Polar residues" evidence="6">
    <location>
        <begin position="953"/>
        <end position="967"/>
    </location>
</feature>
<evidence type="ECO:0000256" key="1">
    <source>
        <dbReference type="ARBA" id="ARBA00022443"/>
    </source>
</evidence>
<feature type="region of interest" description="Disordered" evidence="6">
    <location>
        <begin position="1"/>
        <end position="26"/>
    </location>
</feature>
<dbReference type="CDD" id="cd00170">
    <property type="entry name" value="SEC14"/>
    <property type="match status" value="1"/>
</dbReference>
<dbReference type="InterPro" id="IPR011993">
    <property type="entry name" value="PH-like_dom_sf"/>
</dbReference>
<comment type="similarity">
    <text evidence="4">Belongs to the MCF2 family.</text>
</comment>
<dbReference type="PROSITE" id="PS50010">
    <property type="entry name" value="DH_2"/>
    <property type="match status" value="1"/>
</dbReference>
<dbReference type="SMART" id="SM00325">
    <property type="entry name" value="RhoGEF"/>
    <property type="match status" value="1"/>
</dbReference>
<dbReference type="SMART" id="SM00233">
    <property type="entry name" value="PH"/>
    <property type="match status" value="1"/>
</dbReference>
<dbReference type="PROSITE" id="PS50191">
    <property type="entry name" value="CRAL_TRIO"/>
    <property type="match status" value="1"/>
</dbReference>
<dbReference type="PANTHER" id="PTHR22826">
    <property type="entry name" value="RHO GUANINE EXCHANGE FACTOR-RELATED"/>
    <property type="match status" value="1"/>
</dbReference>
<feature type="compositionally biased region" description="Low complexity" evidence="6">
    <location>
        <begin position="1068"/>
        <end position="1082"/>
    </location>
</feature>
<dbReference type="SMART" id="SM00516">
    <property type="entry name" value="SEC14"/>
    <property type="match status" value="1"/>
</dbReference>
<evidence type="ECO:0000256" key="3">
    <source>
        <dbReference type="ARBA" id="ARBA00022658"/>
    </source>
</evidence>
<evidence type="ECO:0000256" key="5">
    <source>
        <dbReference type="PROSITE-ProRule" id="PRU00192"/>
    </source>
</evidence>
<evidence type="ECO:0000259" key="8">
    <source>
        <dbReference type="PROSITE" id="PS50003"/>
    </source>
</evidence>
<evidence type="ECO:0000259" key="7">
    <source>
        <dbReference type="PROSITE" id="PS50002"/>
    </source>
</evidence>
<dbReference type="SUPFAM" id="SSF50044">
    <property type="entry name" value="SH3-domain"/>
    <property type="match status" value="1"/>
</dbReference>